<comment type="caution">
    <text evidence="1">The sequence shown here is derived from an EMBL/GenBank/DDBJ whole genome shotgun (WGS) entry which is preliminary data.</text>
</comment>
<keyword evidence="2" id="KW-1185">Reference proteome</keyword>
<reference evidence="2" key="1">
    <citation type="journal article" date="2015" name="Nat. Genet.">
        <title>The genome and transcriptome of the zoonotic hookworm Ancylostoma ceylanicum identify infection-specific gene families.</title>
        <authorList>
            <person name="Schwarz E.M."/>
            <person name="Hu Y."/>
            <person name="Antoshechkin I."/>
            <person name="Miller M.M."/>
            <person name="Sternberg P.W."/>
            <person name="Aroian R.V."/>
        </authorList>
    </citation>
    <scope>NUCLEOTIDE SEQUENCE</scope>
    <source>
        <strain evidence="2">HY135</strain>
    </source>
</reference>
<evidence type="ECO:0000313" key="1">
    <source>
        <dbReference type="EMBL" id="EYB83256.1"/>
    </source>
</evidence>
<gene>
    <name evidence="1" type="primary">Acey_s0339.g2962</name>
    <name evidence="1" type="ORF">Y032_0339g2962</name>
</gene>
<dbReference type="Proteomes" id="UP000024635">
    <property type="component" value="Unassembled WGS sequence"/>
</dbReference>
<protein>
    <submittedName>
        <fullName evidence="1">Uncharacterized protein</fullName>
    </submittedName>
</protein>
<dbReference type="EMBL" id="JARK01001675">
    <property type="protein sequence ID" value="EYB83256.1"/>
    <property type="molecule type" value="Genomic_DNA"/>
</dbReference>
<proteinExistence type="predicted"/>
<dbReference type="AlphaFoldDB" id="A0A016RY76"/>
<evidence type="ECO:0000313" key="2">
    <source>
        <dbReference type="Proteomes" id="UP000024635"/>
    </source>
</evidence>
<organism evidence="1 2">
    <name type="scientific">Ancylostoma ceylanicum</name>
    <dbReference type="NCBI Taxonomy" id="53326"/>
    <lineage>
        <taxon>Eukaryota</taxon>
        <taxon>Metazoa</taxon>
        <taxon>Ecdysozoa</taxon>
        <taxon>Nematoda</taxon>
        <taxon>Chromadorea</taxon>
        <taxon>Rhabditida</taxon>
        <taxon>Rhabditina</taxon>
        <taxon>Rhabditomorpha</taxon>
        <taxon>Strongyloidea</taxon>
        <taxon>Ancylostomatidae</taxon>
        <taxon>Ancylostomatinae</taxon>
        <taxon>Ancylostoma</taxon>
    </lineage>
</organism>
<accession>A0A016RY76</accession>
<name>A0A016RY76_9BILA</name>
<sequence>MHKPGEPSGAVAAWISSTFLCRNCAHCGREGIIELFCRLVTGFGRSNKGSSKGLHRKVMRSMWVVLL</sequence>